<dbReference type="Proteomes" id="UP001549077">
    <property type="component" value="Unassembled WGS sequence"/>
</dbReference>
<proteinExistence type="predicted"/>
<gene>
    <name evidence="1" type="ORF">ABID08_003997</name>
</gene>
<name>A0ABV2MKE7_9HYPH</name>
<dbReference type="EMBL" id="JBEPMY010000012">
    <property type="protein sequence ID" value="MET3756619.1"/>
    <property type="molecule type" value="Genomic_DNA"/>
</dbReference>
<accession>A0ABV2MKE7</accession>
<protein>
    <submittedName>
        <fullName evidence="1">Uncharacterized protein</fullName>
    </submittedName>
</protein>
<keyword evidence="2" id="KW-1185">Reference proteome</keyword>
<evidence type="ECO:0000313" key="2">
    <source>
        <dbReference type="Proteomes" id="UP001549077"/>
    </source>
</evidence>
<sequence>MTVCGYMPTSAYWGRAKVTVDVAEQRGWRTEAAPVCDCCALARLPICIAFS</sequence>
<comment type="caution">
    <text evidence="1">The sequence shown here is derived from an EMBL/GenBank/DDBJ whole genome shotgun (WGS) entry which is preliminary data.</text>
</comment>
<organism evidence="1 2">
    <name type="scientific">Rhizobium binae</name>
    <dbReference type="NCBI Taxonomy" id="1138190"/>
    <lineage>
        <taxon>Bacteria</taxon>
        <taxon>Pseudomonadati</taxon>
        <taxon>Pseudomonadota</taxon>
        <taxon>Alphaproteobacteria</taxon>
        <taxon>Hyphomicrobiales</taxon>
        <taxon>Rhizobiaceae</taxon>
        <taxon>Rhizobium/Agrobacterium group</taxon>
        <taxon>Rhizobium</taxon>
    </lineage>
</organism>
<evidence type="ECO:0000313" key="1">
    <source>
        <dbReference type="EMBL" id="MET3756619.1"/>
    </source>
</evidence>
<reference evidence="1 2" key="1">
    <citation type="submission" date="2024-06" db="EMBL/GenBank/DDBJ databases">
        <title>Genomic Encyclopedia of Type Strains, Phase IV (KMG-IV): sequencing the most valuable type-strain genomes for metagenomic binning, comparative biology and taxonomic classification.</title>
        <authorList>
            <person name="Goeker M."/>
        </authorList>
    </citation>
    <scope>NUCLEOTIDE SEQUENCE [LARGE SCALE GENOMIC DNA]</scope>
    <source>
        <strain evidence="1 2">DSM 29288</strain>
    </source>
</reference>